<dbReference type="Pfam" id="PF21028">
    <property type="entry name" value="DUF1285_C"/>
    <property type="match status" value="1"/>
</dbReference>
<feature type="domain" description="DUF1285" evidence="2">
    <location>
        <begin position="94"/>
        <end position="184"/>
    </location>
</feature>
<dbReference type="STRING" id="1685379.AVO45_11700"/>
<evidence type="ECO:0000259" key="2">
    <source>
        <dbReference type="Pfam" id="PF21028"/>
    </source>
</evidence>
<accession>A0A0X3TN49</accession>
<sequence>MSGQKAVTPSAEGLEASVKAAKTKGLPPVHLWNPPFCGDLDMRIARDGTWFYQGTPINRFQLVKLFSSILKKEDGKYYLVTPVEKVGITVDDAPFVAVDFEVSGEGKDQVITFTTHVGDTAVAGPDHPIRIVRDPETDEPSPYVLVRANLEALIDRKSFYRLFDLGVEHDGWFGVWSSGQFFPIIPSEELAAS</sequence>
<evidence type="ECO:0000313" key="3">
    <source>
        <dbReference type="EMBL" id="KUJ76451.1"/>
    </source>
</evidence>
<proteinExistence type="predicted"/>
<evidence type="ECO:0000259" key="1">
    <source>
        <dbReference type="Pfam" id="PF06938"/>
    </source>
</evidence>
<dbReference type="OrthoDB" id="3078366at2"/>
<protein>
    <submittedName>
        <fullName evidence="3">Proteophosphoglycan</fullName>
    </submittedName>
</protein>
<dbReference type="RefSeq" id="WP_068348299.1">
    <property type="nucleotide sequence ID" value="NZ_LQBQ01000035.1"/>
</dbReference>
<dbReference type="PIRSF" id="PIRSF029557">
    <property type="entry name" value="UCP029557"/>
    <property type="match status" value="1"/>
</dbReference>
<dbReference type="Gene3D" id="2.20.70.10">
    <property type="match status" value="1"/>
</dbReference>
<evidence type="ECO:0000313" key="4">
    <source>
        <dbReference type="Proteomes" id="UP000053791"/>
    </source>
</evidence>
<dbReference type="InterPro" id="IPR048342">
    <property type="entry name" value="DUF1285_C"/>
</dbReference>
<organism evidence="3 4">
    <name type="scientific">Ruegeria marisrubri</name>
    <dbReference type="NCBI Taxonomy" id="1685379"/>
    <lineage>
        <taxon>Bacteria</taxon>
        <taxon>Pseudomonadati</taxon>
        <taxon>Pseudomonadota</taxon>
        <taxon>Alphaproteobacteria</taxon>
        <taxon>Rhodobacterales</taxon>
        <taxon>Roseobacteraceae</taxon>
        <taxon>Ruegeria</taxon>
    </lineage>
</organism>
<reference evidence="3 4" key="1">
    <citation type="submission" date="2015-12" db="EMBL/GenBank/DDBJ databases">
        <authorList>
            <person name="Shamseldin A."/>
            <person name="Moawad H."/>
            <person name="Abd El-Rahim W.M."/>
            <person name="Sadowsky M.J."/>
        </authorList>
    </citation>
    <scope>NUCLEOTIDE SEQUENCE [LARGE SCALE GENOMIC DNA]</scope>
    <source>
        <strain evidence="3 4">ZGT118</strain>
    </source>
</reference>
<dbReference type="InterPro" id="IPR048341">
    <property type="entry name" value="DUF1285_N"/>
</dbReference>
<keyword evidence="4" id="KW-1185">Reference proteome</keyword>
<dbReference type="Pfam" id="PF06938">
    <property type="entry name" value="DUF1285_N"/>
    <property type="match status" value="1"/>
</dbReference>
<dbReference type="Proteomes" id="UP000053791">
    <property type="component" value="Unassembled WGS sequence"/>
</dbReference>
<name>A0A0X3TN49_9RHOB</name>
<dbReference type="Gene3D" id="2.30.270.10">
    <property type="entry name" value="duf1285 protein"/>
    <property type="match status" value="1"/>
</dbReference>
<dbReference type="AlphaFoldDB" id="A0A0X3TN49"/>
<dbReference type="EMBL" id="LQBQ01000035">
    <property type="protein sequence ID" value="KUJ76451.1"/>
    <property type="molecule type" value="Genomic_DNA"/>
</dbReference>
<comment type="caution">
    <text evidence="3">The sequence shown here is derived from an EMBL/GenBank/DDBJ whole genome shotgun (WGS) entry which is preliminary data.</text>
</comment>
<gene>
    <name evidence="3" type="ORF">AVO45_11700</name>
</gene>
<dbReference type="Gene3D" id="3.10.540.10">
    <property type="entry name" value="duf1285 like domain"/>
    <property type="match status" value="1"/>
</dbReference>
<feature type="domain" description="DUF1285" evidence="1">
    <location>
        <begin position="27"/>
        <end position="93"/>
    </location>
</feature>
<dbReference type="InterPro" id="IPR023361">
    <property type="entry name" value="DUF1285_beta_roll_sf"/>
</dbReference>
<dbReference type="InterPro" id="IPR010707">
    <property type="entry name" value="DUF1285"/>
</dbReference>